<sequence>MATIRPDLKYTAEHEWLDDSDSPVRIGITTVATEALGDIVYLDLPGVGTEVTAGETCGEVESTKSVSDLYAPVTGTVVEVNGEAVEDPSLVNREPFEGGWLFAVEVTEEGALLSAEEYAETAGADIAD</sequence>
<proteinExistence type="inferred from homology"/>
<dbReference type="PROSITE" id="PS50968">
    <property type="entry name" value="BIOTINYL_LIPOYL"/>
    <property type="match status" value="1"/>
</dbReference>
<dbReference type="NCBIfam" id="TIGR00527">
    <property type="entry name" value="gcvH"/>
    <property type="match status" value="1"/>
</dbReference>
<dbReference type="EMBL" id="CP040899">
    <property type="protein sequence ID" value="QDB79649.1"/>
    <property type="molecule type" value="Genomic_DNA"/>
</dbReference>
<dbReference type="HAMAP" id="MF_00272">
    <property type="entry name" value="GcvH"/>
    <property type="match status" value="1"/>
</dbReference>
<dbReference type="Proteomes" id="UP000313948">
    <property type="component" value="Chromosome"/>
</dbReference>
<protein>
    <recommendedName>
        <fullName evidence="3">Glycine cleavage system H protein</fullName>
    </recommendedName>
</protein>
<keyword evidence="2 3" id="KW-0450">Lipoyl</keyword>
<evidence type="ECO:0000313" key="5">
    <source>
        <dbReference type="EMBL" id="QDB79649.1"/>
    </source>
</evidence>
<dbReference type="PROSITE" id="PS00189">
    <property type="entry name" value="LIPOYL"/>
    <property type="match status" value="1"/>
</dbReference>
<dbReference type="InterPro" id="IPR033753">
    <property type="entry name" value="GCV_H/Fam206"/>
</dbReference>
<comment type="cofactor">
    <cofactor evidence="3">
        <name>(R)-lipoate</name>
        <dbReference type="ChEBI" id="CHEBI:83088"/>
    </cofactor>
    <text evidence="3">Binds 1 lipoyl cofactor covalently.</text>
</comment>
<evidence type="ECO:0000256" key="1">
    <source>
        <dbReference type="ARBA" id="ARBA00009249"/>
    </source>
</evidence>
<comment type="similarity">
    <text evidence="1 3">Belongs to the GcvH family.</text>
</comment>
<evidence type="ECO:0000256" key="3">
    <source>
        <dbReference type="HAMAP-Rule" id="MF_00272"/>
    </source>
</evidence>
<name>A0ABX5VRD0_9MICO</name>
<evidence type="ECO:0000259" key="4">
    <source>
        <dbReference type="PROSITE" id="PS50968"/>
    </source>
</evidence>
<comment type="function">
    <text evidence="3">The glycine cleavage system catalyzes the degradation of glycine. The H protein shuttles the methylamine group of glycine from the P protein to the T protein.</text>
</comment>
<dbReference type="Gene3D" id="2.40.50.100">
    <property type="match status" value="1"/>
</dbReference>
<dbReference type="InterPro" id="IPR011053">
    <property type="entry name" value="Single_hybrid_motif"/>
</dbReference>
<organism evidence="5 6">
    <name type="scientific">Georgenia wutianyii</name>
    <dbReference type="NCBI Taxonomy" id="2585135"/>
    <lineage>
        <taxon>Bacteria</taxon>
        <taxon>Bacillati</taxon>
        <taxon>Actinomycetota</taxon>
        <taxon>Actinomycetes</taxon>
        <taxon>Micrococcales</taxon>
        <taxon>Bogoriellaceae</taxon>
        <taxon>Georgenia</taxon>
    </lineage>
</organism>
<gene>
    <name evidence="3 5" type="primary">gcvH</name>
    <name evidence="5" type="ORF">FE251_09875</name>
</gene>
<evidence type="ECO:0000313" key="6">
    <source>
        <dbReference type="Proteomes" id="UP000313948"/>
    </source>
</evidence>
<dbReference type="CDD" id="cd06848">
    <property type="entry name" value="GCS_H"/>
    <property type="match status" value="1"/>
</dbReference>
<dbReference type="NCBIfam" id="NF002270">
    <property type="entry name" value="PRK01202.1"/>
    <property type="match status" value="1"/>
</dbReference>
<keyword evidence="6" id="KW-1185">Reference proteome</keyword>
<reference evidence="5 6" key="1">
    <citation type="submission" date="2019-05" db="EMBL/GenBank/DDBJ databases">
        <title>Georgenia *** sp. nov., and Georgenia *** sp. nov., isolated from the intestinal contents of plateau pika (Ochotona curzoniae) in the Qinghai-Tibet plateau of China.</title>
        <authorList>
            <person name="Tian Z."/>
        </authorList>
    </citation>
    <scope>NUCLEOTIDE SEQUENCE [LARGE SCALE GENOMIC DNA]</scope>
    <source>
        <strain evidence="5 6">Z294</strain>
    </source>
</reference>
<dbReference type="InterPro" id="IPR017453">
    <property type="entry name" value="GCV_H_sub"/>
</dbReference>
<dbReference type="InterPro" id="IPR002930">
    <property type="entry name" value="GCV_H"/>
</dbReference>
<dbReference type="RefSeq" id="WP_139948664.1">
    <property type="nucleotide sequence ID" value="NZ_CP040899.1"/>
</dbReference>
<evidence type="ECO:0000256" key="2">
    <source>
        <dbReference type="ARBA" id="ARBA00022823"/>
    </source>
</evidence>
<feature type="domain" description="Lipoyl-binding" evidence="4">
    <location>
        <begin position="23"/>
        <end position="105"/>
    </location>
</feature>
<accession>A0ABX5VRD0</accession>
<dbReference type="Pfam" id="PF01597">
    <property type="entry name" value="GCV_H"/>
    <property type="match status" value="1"/>
</dbReference>
<dbReference type="PANTHER" id="PTHR11715">
    <property type="entry name" value="GLYCINE CLEAVAGE SYSTEM H PROTEIN"/>
    <property type="match status" value="1"/>
</dbReference>
<dbReference type="InterPro" id="IPR000089">
    <property type="entry name" value="Biotin_lipoyl"/>
</dbReference>
<dbReference type="PANTHER" id="PTHR11715:SF3">
    <property type="entry name" value="GLYCINE CLEAVAGE SYSTEM H PROTEIN-RELATED"/>
    <property type="match status" value="1"/>
</dbReference>
<dbReference type="InterPro" id="IPR003016">
    <property type="entry name" value="2-oxoA_DH_lipoyl-BS"/>
</dbReference>
<comment type="subunit">
    <text evidence="3">The glycine cleavage system is composed of four proteins: P, T, L and H.</text>
</comment>
<feature type="modified residue" description="N6-lipoyllysine" evidence="3">
    <location>
        <position position="64"/>
    </location>
</feature>
<dbReference type="SUPFAM" id="SSF51230">
    <property type="entry name" value="Single hybrid motif"/>
    <property type="match status" value="1"/>
</dbReference>